<evidence type="ECO:0000313" key="3">
    <source>
        <dbReference type="EMBL" id="KAL1140359.1"/>
    </source>
</evidence>
<dbReference type="EMBL" id="JBFDAA010000001">
    <property type="protein sequence ID" value="KAL1140359.1"/>
    <property type="molecule type" value="Genomic_DNA"/>
</dbReference>
<sequence>MQQMSEICIFSAPSIILTIEVGVGKTTVPMLLLQSSIQATVKDWSSQLSVDSHVCLEVAYYNNTLALWEPLIEPVETTKGGKTSLLPWELSLQVETSPPVDDSMSDVLMSSMVSDTSATTPKSLMTINITSKEILPISVTKTCLDVLKQLGASFTDAIYKPTEQMMQQMPQFILKNDTGLSITLLLNDSDFKVWLCELLCNKLKVLLY</sequence>
<gene>
    <name evidence="3" type="ORF">AAG570_000291</name>
</gene>
<name>A0ABD0YYS2_9HEMI</name>
<dbReference type="PANTHER" id="PTHR16166">
    <property type="entry name" value="VACUOLAR PROTEIN SORTING-ASSOCIATED PROTEIN VPS13"/>
    <property type="match status" value="1"/>
</dbReference>
<protein>
    <recommendedName>
        <fullName evidence="2">VPS13-like middle region domain-containing protein</fullName>
    </recommendedName>
</protein>
<comment type="similarity">
    <text evidence="1">Belongs to the VPS13 family.</text>
</comment>
<evidence type="ECO:0000256" key="1">
    <source>
        <dbReference type="ARBA" id="ARBA00006545"/>
    </source>
</evidence>
<reference evidence="3 4" key="1">
    <citation type="submission" date="2024-07" db="EMBL/GenBank/DDBJ databases">
        <title>Chromosome-level genome assembly of the water stick insect Ranatra chinensis (Heteroptera: Nepidae).</title>
        <authorList>
            <person name="Liu X."/>
        </authorList>
    </citation>
    <scope>NUCLEOTIDE SEQUENCE [LARGE SCALE GENOMIC DNA]</scope>
    <source>
        <strain evidence="3">Cailab_2021Rc</strain>
        <tissue evidence="3">Muscle</tissue>
    </source>
</reference>
<evidence type="ECO:0000313" key="4">
    <source>
        <dbReference type="Proteomes" id="UP001558652"/>
    </source>
</evidence>
<accession>A0ABD0YYS2</accession>
<dbReference type="Pfam" id="PF25033">
    <property type="entry name" value="VPS13_M"/>
    <property type="match status" value="1"/>
</dbReference>
<dbReference type="PANTHER" id="PTHR16166:SF93">
    <property type="entry name" value="INTERMEMBRANE LIPID TRANSFER PROTEIN VPS13"/>
    <property type="match status" value="1"/>
</dbReference>
<proteinExistence type="inferred from homology"/>
<comment type="caution">
    <text evidence="3">The sequence shown here is derived from an EMBL/GenBank/DDBJ whole genome shotgun (WGS) entry which is preliminary data.</text>
</comment>
<dbReference type="Proteomes" id="UP001558652">
    <property type="component" value="Unassembled WGS sequence"/>
</dbReference>
<dbReference type="InterPro" id="IPR056747">
    <property type="entry name" value="VPS13-like_M"/>
</dbReference>
<keyword evidence="4" id="KW-1185">Reference proteome</keyword>
<evidence type="ECO:0000259" key="2">
    <source>
        <dbReference type="Pfam" id="PF25033"/>
    </source>
</evidence>
<organism evidence="3 4">
    <name type="scientific">Ranatra chinensis</name>
    <dbReference type="NCBI Taxonomy" id="642074"/>
    <lineage>
        <taxon>Eukaryota</taxon>
        <taxon>Metazoa</taxon>
        <taxon>Ecdysozoa</taxon>
        <taxon>Arthropoda</taxon>
        <taxon>Hexapoda</taxon>
        <taxon>Insecta</taxon>
        <taxon>Pterygota</taxon>
        <taxon>Neoptera</taxon>
        <taxon>Paraneoptera</taxon>
        <taxon>Hemiptera</taxon>
        <taxon>Heteroptera</taxon>
        <taxon>Panheteroptera</taxon>
        <taxon>Nepomorpha</taxon>
        <taxon>Nepidae</taxon>
        <taxon>Ranatrinae</taxon>
        <taxon>Ranatra</taxon>
    </lineage>
</organism>
<dbReference type="InterPro" id="IPR026847">
    <property type="entry name" value="VPS13"/>
</dbReference>
<feature type="domain" description="VPS13-like middle region" evidence="2">
    <location>
        <begin position="8"/>
        <end position="150"/>
    </location>
</feature>
<dbReference type="AlphaFoldDB" id="A0ABD0YYS2"/>